<dbReference type="EMBL" id="BPLR01006954">
    <property type="protein sequence ID" value="GIY13517.1"/>
    <property type="molecule type" value="Genomic_DNA"/>
</dbReference>
<feature type="compositionally biased region" description="Basic and acidic residues" evidence="1">
    <location>
        <begin position="19"/>
        <end position="30"/>
    </location>
</feature>
<keyword evidence="3" id="KW-1185">Reference proteome</keyword>
<dbReference type="AlphaFoldDB" id="A0AAV4QZG2"/>
<dbReference type="Proteomes" id="UP001054945">
    <property type="component" value="Unassembled WGS sequence"/>
</dbReference>
<sequence length="99" mass="11561">MWFQIKASQAAVSGAAMGEEVRQQRRREQLPDLVLHASPVLPRRSRSQSINLPPDVDQELVQSVGRELRRLSEDFEMSMEIRRLRQRQQSLRSTFRKSS</sequence>
<feature type="region of interest" description="Disordered" evidence="1">
    <location>
        <begin position="16"/>
        <end position="38"/>
    </location>
</feature>
<evidence type="ECO:0000313" key="3">
    <source>
        <dbReference type="Proteomes" id="UP001054945"/>
    </source>
</evidence>
<proteinExistence type="predicted"/>
<gene>
    <name evidence="2" type="ORF">CEXT_171471</name>
</gene>
<evidence type="ECO:0000256" key="1">
    <source>
        <dbReference type="SAM" id="MobiDB-lite"/>
    </source>
</evidence>
<accession>A0AAV4QZG2</accession>
<evidence type="ECO:0000313" key="2">
    <source>
        <dbReference type="EMBL" id="GIY13517.1"/>
    </source>
</evidence>
<reference evidence="2 3" key="1">
    <citation type="submission" date="2021-06" db="EMBL/GenBank/DDBJ databases">
        <title>Caerostris extrusa draft genome.</title>
        <authorList>
            <person name="Kono N."/>
            <person name="Arakawa K."/>
        </authorList>
    </citation>
    <scope>NUCLEOTIDE SEQUENCE [LARGE SCALE GENOMIC DNA]</scope>
</reference>
<protein>
    <submittedName>
        <fullName evidence="2">Uncharacterized protein</fullName>
    </submittedName>
</protein>
<name>A0AAV4QZG2_CAEEX</name>
<comment type="caution">
    <text evidence="2">The sequence shown here is derived from an EMBL/GenBank/DDBJ whole genome shotgun (WGS) entry which is preliminary data.</text>
</comment>
<organism evidence="2 3">
    <name type="scientific">Caerostris extrusa</name>
    <name type="common">Bark spider</name>
    <name type="synonym">Caerostris bankana</name>
    <dbReference type="NCBI Taxonomy" id="172846"/>
    <lineage>
        <taxon>Eukaryota</taxon>
        <taxon>Metazoa</taxon>
        <taxon>Ecdysozoa</taxon>
        <taxon>Arthropoda</taxon>
        <taxon>Chelicerata</taxon>
        <taxon>Arachnida</taxon>
        <taxon>Araneae</taxon>
        <taxon>Araneomorphae</taxon>
        <taxon>Entelegynae</taxon>
        <taxon>Araneoidea</taxon>
        <taxon>Araneidae</taxon>
        <taxon>Caerostris</taxon>
    </lineage>
</organism>